<dbReference type="OrthoDB" id="4377802at2759"/>
<evidence type="ECO:0000313" key="2">
    <source>
        <dbReference type="Proteomes" id="UP001149165"/>
    </source>
</evidence>
<proteinExistence type="predicted"/>
<keyword evidence="2" id="KW-1185">Reference proteome</keyword>
<dbReference type="Proteomes" id="UP001149165">
    <property type="component" value="Unassembled WGS sequence"/>
</dbReference>
<protein>
    <submittedName>
        <fullName evidence="1">Uncharacterized protein</fullName>
    </submittedName>
</protein>
<accession>A0A9W9FAT9</accession>
<reference evidence="1" key="1">
    <citation type="submission" date="2022-11" db="EMBL/GenBank/DDBJ databases">
        <authorList>
            <person name="Petersen C."/>
        </authorList>
    </citation>
    <scope>NUCLEOTIDE SEQUENCE</scope>
    <source>
        <strain evidence="1">IBT 30069</strain>
    </source>
</reference>
<comment type="caution">
    <text evidence="1">The sequence shown here is derived from an EMBL/GenBank/DDBJ whole genome shotgun (WGS) entry which is preliminary data.</text>
</comment>
<sequence>MCSVYIFLYDCGCSVEEGGVVYCAKKGTPSCHGVKEHFRRRQGYNCPKHTTGSG</sequence>
<name>A0A9W9FAT9_9EURO</name>
<reference evidence="1" key="2">
    <citation type="journal article" date="2023" name="IMA Fungus">
        <title>Comparative genomic study of the Penicillium genus elucidates a diverse pangenome and 15 lateral gene transfer events.</title>
        <authorList>
            <person name="Petersen C."/>
            <person name="Sorensen T."/>
            <person name="Nielsen M.R."/>
            <person name="Sondergaard T.E."/>
            <person name="Sorensen J.L."/>
            <person name="Fitzpatrick D.A."/>
            <person name="Frisvad J.C."/>
            <person name="Nielsen K.L."/>
        </authorList>
    </citation>
    <scope>NUCLEOTIDE SEQUENCE</scope>
    <source>
        <strain evidence="1">IBT 30069</strain>
    </source>
</reference>
<organism evidence="1 2">
    <name type="scientific">Penicillium angulare</name>
    <dbReference type="NCBI Taxonomy" id="116970"/>
    <lineage>
        <taxon>Eukaryota</taxon>
        <taxon>Fungi</taxon>
        <taxon>Dikarya</taxon>
        <taxon>Ascomycota</taxon>
        <taxon>Pezizomycotina</taxon>
        <taxon>Eurotiomycetes</taxon>
        <taxon>Eurotiomycetidae</taxon>
        <taxon>Eurotiales</taxon>
        <taxon>Aspergillaceae</taxon>
        <taxon>Penicillium</taxon>
    </lineage>
</organism>
<dbReference type="AlphaFoldDB" id="A0A9W9FAT9"/>
<evidence type="ECO:0000313" key="1">
    <source>
        <dbReference type="EMBL" id="KAJ5096655.1"/>
    </source>
</evidence>
<gene>
    <name evidence="1" type="ORF">N7456_007376</name>
</gene>
<dbReference type="EMBL" id="JAPQKH010000005">
    <property type="protein sequence ID" value="KAJ5096655.1"/>
    <property type="molecule type" value="Genomic_DNA"/>
</dbReference>